<evidence type="ECO:0000313" key="2">
    <source>
        <dbReference type="EMBL" id="GMT15886.1"/>
    </source>
</evidence>
<proteinExistence type="predicted"/>
<dbReference type="Proteomes" id="UP001432322">
    <property type="component" value="Unassembled WGS sequence"/>
</dbReference>
<accession>A0AAV5WG99</accession>
<feature type="non-terminal residue" evidence="4">
    <location>
        <position position="1"/>
    </location>
</feature>
<comment type="caution">
    <text evidence="4">The sequence shown here is derived from an EMBL/GenBank/DDBJ whole genome shotgun (WGS) entry which is preliminary data.</text>
</comment>
<evidence type="ECO:0000256" key="1">
    <source>
        <dbReference type="SAM" id="MobiDB-lite"/>
    </source>
</evidence>
<reference evidence="4" key="1">
    <citation type="submission" date="2023-10" db="EMBL/GenBank/DDBJ databases">
        <title>Genome assembly of Pristionchus species.</title>
        <authorList>
            <person name="Yoshida K."/>
            <person name="Sommer R.J."/>
        </authorList>
    </citation>
    <scope>NUCLEOTIDE SEQUENCE</scope>
    <source>
        <strain evidence="4">RS5133</strain>
    </source>
</reference>
<feature type="compositionally biased region" description="Low complexity" evidence="1">
    <location>
        <begin position="16"/>
        <end position="30"/>
    </location>
</feature>
<evidence type="ECO:0000313" key="4">
    <source>
        <dbReference type="EMBL" id="GMT29901.1"/>
    </source>
</evidence>
<feature type="region of interest" description="Disordered" evidence="1">
    <location>
        <begin position="1"/>
        <end position="37"/>
    </location>
</feature>
<dbReference type="EMBL" id="BTSY01000002">
    <property type="protein sequence ID" value="GMT15886.1"/>
    <property type="molecule type" value="Genomic_DNA"/>
</dbReference>
<evidence type="ECO:0000313" key="5">
    <source>
        <dbReference type="EMBL" id="GMT33389.1"/>
    </source>
</evidence>
<sequence length="85" mass="9241">PVPRTPCPRGCAPKNSASPLHHSDISSSHPIHTHRPTGDSKITFLLHHLFSSQLPLVGRHELLESGREVIPSQCVGLLLILDDKG</sequence>
<evidence type="ECO:0000313" key="6">
    <source>
        <dbReference type="Proteomes" id="UP001432322"/>
    </source>
</evidence>
<keyword evidence="6" id="KW-1185">Reference proteome</keyword>
<dbReference type="AlphaFoldDB" id="A0AAV5WG99"/>
<dbReference type="EMBL" id="BTSY01000003">
    <property type="protein sequence ID" value="GMT20132.1"/>
    <property type="molecule type" value="Genomic_DNA"/>
</dbReference>
<gene>
    <name evidence="3" type="ORF">PFISCL1PPCAC_11429</name>
    <name evidence="4" type="ORF">PFISCL1PPCAC_21198</name>
    <name evidence="5" type="ORF">PFISCL1PPCAC_24686</name>
    <name evidence="2" type="ORF">PFISCL1PPCAC_7183</name>
</gene>
<name>A0AAV5WG99_9BILA</name>
<dbReference type="EMBL" id="BTSY01000005">
    <property type="protein sequence ID" value="GMT29901.1"/>
    <property type="molecule type" value="Genomic_DNA"/>
</dbReference>
<evidence type="ECO:0000313" key="3">
    <source>
        <dbReference type="EMBL" id="GMT20132.1"/>
    </source>
</evidence>
<feature type="non-terminal residue" evidence="4">
    <location>
        <position position="85"/>
    </location>
</feature>
<organism evidence="4 6">
    <name type="scientific">Pristionchus fissidentatus</name>
    <dbReference type="NCBI Taxonomy" id="1538716"/>
    <lineage>
        <taxon>Eukaryota</taxon>
        <taxon>Metazoa</taxon>
        <taxon>Ecdysozoa</taxon>
        <taxon>Nematoda</taxon>
        <taxon>Chromadorea</taxon>
        <taxon>Rhabditida</taxon>
        <taxon>Rhabditina</taxon>
        <taxon>Diplogasteromorpha</taxon>
        <taxon>Diplogasteroidea</taxon>
        <taxon>Neodiplogasteridae</taxon>
        <taxon>Pristionchus</taxon>
    </lineage>
</organism>
<protein>
    <submittedName>
        <fullName evidence="4">Uncharacterized protein</fullName>
    </submittedName>
</protein>
<dbReference type="EMBL" id="BTSY01000006">
    <property type="protein sequence ID" value="GMT33389.1"/>
    <property type="molecule type" value="Genomic_DNA"/>
</dbReference>